<dbReference type="InterPro" id="IPR001173">
    <property type="entry name" value="Glyco_trans_2-like"/>
</dbReference>
<dbReference type="InterPro" id="IPR050834">
    <property type="entry name" value="Glycosyltransf_2"/>
</dbReference>
<dbReference type="Gene3D" id="3.90.550.10">
    <property type="entry name" value="Spore Coat Polysaccharide Biosynthesis Protein SpsA, Chain A"/>
    <property type="match status" value="1"/>
</dbReference>
<dbReference type="Pfam" id="PF00535">
    <property type="entry name" value="Glycos_transf_2"/>
    <property type="match status" value="1"/>
</dbReference>
<reference evidence="3" key="1">
    <citation type="journal article" date="2019" name="Int. J. Syst. Evol. Microbiol.">
        <title>The Global Catalogue of Microorganisms (GCM) 10K type strain sequencing project: providing services to taxonomists for standard genome sequencing and annotation.</title>
        <authorList>
            <consortium name="The Broad Institute Genomics Platform"/>
            <consortium name="The Broad Institute Genome Sequencing Center for Infectious Disease"/>
            <person name="Wu L."/>
            <person name="Ma J."/>
        </authorList>
    </citation>
    <scope>NUCLEOTIDE SEQUENCE [LARGE SCALE GENOMIC DNA]</scope>
    <source>
        <strain evidence="3">CGMCC 1.15288</strain>
    </source>
</reference>
<evidence type="ECO:0000313" key="3">
    <source>
        <dbReference type="Proteomes" id="UP000600214"/>
    </source>
</evidence>
<dbReference type="RefSeq" id="WP_188934464.1">
    <property type="nucleotide sequence ID" value="NZ_BMIA01000002.1"/>
</dbReference>
<dbReference type="InterPro" id="IPR029044">
    <property type="entry name" value="Nucleotide-diphossugar_trans"/>
</dbReference>
<dbReference type="PANTHER" id="PTHR43685:SF2">
    <property type="entry name" value="GLYCOSYLTRANSFERASE 2-LIKE DOMAIN-CONTAINING PROTEIN"/>
    <property type="match status" value="1"/>
</dbReference>
<keyword evidence="3" id="KW-1185">Reference proteome</keyword>
<feature type="domain" description="Glycosyltransferase 2-like" evidence="1">
    <location>
        <begin position="8"/>
        <end position="173"/>
    </location>
</feature>
<organism evidence="2 3">
    <name type="scientific">Dyadobacter endophyticus</name>
    <dbReference type="NCBI Taxonomy" id="1749036"/>
    <lineage>
        <taxon>Bacteria</taxon>
        <taxon>Pseudomonadati</taxon>
        <taxon>Bacteroidota</taxon>
        <taxon>Cytophagia</taxon>
        <taxon>Cytophagales</taxon>
        <taxon>Spirosomataceae</taxon>
        <taxon>Dyadobacter</taxon>
    </lineage>
</organism>
<protein>
    <recommendedName>
        <fullName evidence="1">Glycosyltransferase 2-like domain-containing protein</fullName>
    </recommendedName>
</protein>
<comment type="caution">
    <text evidence="2">The sequence shown here is derived from an EMBL/GenBank/DDBJ whole genome shotgun (WGS) entry which is preliminary data.</text>
</comment>
<evidence type="ECO:0000259" key="1">
    <source>
        <dbReference type="Pfam" id="PF00535"/>
    </source>
</evidence>
<dbReference type="SUPFAM" id="SSF53448">
    <property type="entry name" value="Nucleotide-diphospho-sugar transferases"/>
    <property type="match status" value="1"/>
</dbReference>
<dbReference type="EMBL" id="BMIA01000002">
    <property type="protein sequence ID" value="GGH40384.1"/>
    <property type="molecule type" value="Genomic_DNA"/>
</dbReference>
<sequence length="308" mass="35871">MTTNPLVSIVIPVYNREKLITATLESALSQTYPNFEVVVVDNQSTDKTWAILQSIAQQDKRVRVFQNETNVGPVRNWERSFNLAEGEYVKILWSDDLIESDYLTETMAVFEADVAFVMTGYEEITSDGEVLDQSSYQQHTNLSVEDYLKEKLYSNNISFPDSPGCAIFRRSDLVESLIVDVPNSDELNFPRYGAGNDLLIFLLSTRNPAYKRIVCIDKYLSKFKHHQDSITTTNSTKLKIYYDWAKWYFIKNYYNTQEVKRQFKSRVFLNTYKYRYGQRLLKNIDGAVSISFLTERMINITKRKLSSR</sequence>
<name>A0ABQ1YVH8_9BACT</name>
<dbReference type="CDD" id="cd00761">
    <property type="entry name" value="Glyco_tranf_GTA_type"/>
    <property type="match status" value="1"/>
</dbReference>
<accession>A0ABQ1YVH8</accession>
<dbReference type="Proteomes" id="UP000600214">
    <property type="component" value="Unassembled WGS sequence"/>
</dbReference>
<proteinExistence type="predicted"/>
<evidence type="ECO:0000313" key="2">
    <source>
        <dbReference type="EMBL" id="GGH40384.1"/>
    </source>
</evidence>
<gene>
    <name evidence="2" type="ORF">GCM10007423_35390</name>
</gene>
<dbReference type="PANTHER" id="PTHR43685">
    <property type="entry name" value="GLYCOSYLTRANSFERASE"/>
    <property type="match status" value="1"/>
</dbReference>